<feature type="compositionally biased region" description="Polar residues" evidence="2">
    <location>
        <begin position="491"/>
        <end position="508"/>
    </location>
</feature>
<dbReference type="InterPro" id="IPR000535">
    <property type="entry name" value="MSP_dom"/>
</dbReference>
<dbReference type="InterPro" id="IPR013783">
    <property type="entry name" value="Ig-like_fold"/>
</dbReference>
<evidence type="ECO:0000259" key="5">
    <source>
        <dbReference type="PROSITE" id="PS51126"/>
    </source>
</evidence>
<keyword evidence="7" id="KW-1185">Reference proteome</keyword>
<dbReference type="PANTHER" id="PTHR45707:SF71">
    <property type="entry name" value="PROTEIN KINASE DOMAIN-CONTAINING PROTEIN"/>
    <property type="match status" value="1"/>
</dbReference>
<feature type="domain" description="Dilute" evidence="5">
    <location>
        <begin position="407"/>
        <end position="693"/>
    </location>
</feature>
<protein>
    <recommendedName>
        <fullName evidence="8">Protein kinase domain-containing protein</fullName>
    </recommendedName>
</protein>
<dbReference type="Pfam" id="PF01843">
    <property type="entry name" value="DIL"/>
    <property type="match status" value="1"/>
</dbReference>
<dbReference type="Gene3D" id="3.30.200.20">
    <property type="entry name" value="Phosphorylase Kinase, domain 1"/>
    <property type="match status" value="1"/>
</dbReference>
<dbReference type="Gramene" id="TVU32616">
    <property type="protein sequence ID" value="TVU32616"/>
    <property type="gene ID" value="EJB05_24354"/>
</dbReference>
<dbReference type="OrthoDB" id="672246at2759"/>
<dbReference type="SUPFAM" id="SSF56112">
    <property type="entry name" value="Protein kinase-like (PK-like)"/>
    <property type="match status" value="1"/>
</dbReference>
<dbReference type="AlphaFoldDB" id="A0A5J9V9F0"/>
<dbReference type="PROSITE" id="PS00107">
    <property type="entry name" value="PROTEIN_KINASE_ATP"/>
    <property type="match status" value="1"/>
</dbReference>
<dbReference type="PROSITE" id="PS50202">
    <property type="entry name" value="MSP"/>
    <property type="match status" value="1"/>
</dbReference>
<dbReference type="InterPro" id="IPR017441">
    <property type="entry name" value="Protein_kinase_ATP_BS"/>
</dbReference>
<evidence type="ECO:0000256" key="1">
    <source>
        <dbReference type="PROSITE-ProRule" id="PRU10141"/>
    </source>
</evidence>
<comment type="caution">
    <text evidence="6">The sequence shown here is derived from an EMBL/GenBank/DDBJ whole genome shotgun (WGS) entry which is preliminary data.</text>
</comment>
<keyword evidence="1" id="KW-0547">Nucleotide-binding</keyword>
<dbReference type="PROSITE" id="PS51126">
    <property type="entry name" value="DILUTE"/>
    <property type="match status" value="1"/>
</dbReference>
<organism evidence="6 7">
    <name type="scientific">Eragrostis curvula</name>
    <name type="common">weeping love grass</name>
    <dbReference type="NCBI Taxonomy" id="38414"/>
    <lineage>
        <taxon>Eukaryota</taxon>
        <taxon>Viridiplantae</taxon>
        <taxon>Streptophyta</taxon>
        <taxon>Embryophyta</taxon>
        <taxon>Tracheophyta</taxon>
        <taxon>Spermatophyta</taxon>
        <taxon>Magnoliopsida</taxon>
        <taxon>Liliopsida</taxon>
        <taxon>Poales</taxon>
        <taxon>Poaceae</taxon>
        <taxon>PACMAD clade</taxon>
        <taxon>Chloridoideae</taxon>
        <taxon>Eragrostideae</taxon>
        <taxon>Eragrostidinae</taxon>
        <taxon>Eragrostis</taxon>
    </lineage>
</organism>
<proteinExistence type="predicted"/>
<dbReference type="GO" id="GO:0004672">
    <property type="term" value="F:protein kinase activity"/>
    <property type="evidence" value="ECO:0007669"/>
    <property type="project" value="InterPro"/>
</dbReference>
<dbReference type="SMART" id="SM01132">
    <property type="entry name" value="DIL"/>
    <property type="match status" value="1"/>
</dbReference>
<evidence type="ECO:0000313" key="7">
    <source>
        <dbReference type="Proteomes" id="UP000324897"/>
    </source>
</evidence>
<dbReference type="SUPFAM" id="SSF49354">
    <property type="entry name" value="PapD-like"/>
    <property type="match status" value="1"/>
</dbReference>
<dbReference type="PROSITE" id="PS50011">
    <property type="entry name" value="PROTEIN_KINASE_DOM"/>
    <property type="match status" value="1"/>
</dbReference>
<dbReference type="InterPro" id="IPR008962">
    <property type="entry name" value="PapD-like_sf"/>
</dbReference>
<reference evidence="6 7" key="1">
    <citation type="journal article" date="2019" name="Sci. Rep.">
        <title>A high-quality genome of Eragrostis curvula grass provides insights into Poaceae evolution and supports new strategies to enhance forage quality.</title>
        <authorList>
            <person name="Carballo J."/>
            <person name="Santos B.A.C.M."/>
            <person name="Zappacosta D."/>
            <person name="Garbus I."/>
            <person name="Selva J.P."/>
            <person name="Gallo C.A."/>
            <person name="Diaz A."/>
            <person name="Albertini E."/>
            <person name="Caccamo M."/>
            <person name="Echenique V."/>
        </authorList>
    </citation>
    <scope>NUCLEOTIDE SEQUENCE [LARGE SCALE GENOMIC DNA]</scope>
    <source>
        <strain evidence="7">cv. Victoria</strain>
        <tissue evidence="6">Leaf</tissue>
    </source>
</reference>
<dbReference type="Pfam" id="PF00635">
    <property type="entry name" value="Motile_Sperm"/>
    <property type="match status" value="1"/>
</dbReference>
<dbReference type="InterPro" id="IPR000719">
    <property type="entry name" value="Prot_kinase_dom"/>
</dbReference>
<feature type="domain" description="Protein kinase" evidence="3">
    <location>
        <begin position="37"/>
        <end position="285"/>
    </location>
</feature>
<dbReference type="Pfam" id="PF00069">
    <property type="entry name" value="Pkinase"/>
    <property type="match status" value="2"/>
</dbReference>
<feature type="region of interest" description="Disordered" evidence="2">
    <location>
        <begin position="491"/>
        <end position="513"/>
    </location>
</feature>
<dbReference type="Proteomes" id="UP000324897">
    <property type="component" value="Chromosome 1"/>
</dbReference>
<keyword evidence="1" id="KW-0067">ATP-binding</keyword>
<dbReference type="EMBL" id="RWGY01000011">
    <property type="protein sequence ID" value="TVU32616.1"/>
    <property type="molecule type" value="Genomic_DNA"/>
</dbReference>
<evidence type="ECO:0008006" key="8">
    <source>
        <dbReference type="Google" id="ProtNLM"/>
    </source>
</evidence>
<sequence length="744" mass="83867">MDGESGRHDILESILHNQSSEPHNLPLEYLRKITNDFNDEQLLGEGGFGKVYKGLLQNEKLVAVKKLDQLKPGVQEKQFENEVYHLMRLKHPNIVRFLGYCYETKNECLDFNGKYIFAEMQQRLLCLEYLSNGSLDVHLSGMIITFFCMNGTGYILQGSKDETLMLKCRGYMAPEYIYSHVITTKADIYSLGAIIIEIITGKRIDPFSFNTVTSYQDFVEAVLQNWSNRVKEAPSETGWKQIKCCLEIGLSCVKVNRNERPTTREIIDSLNRGEGINCYVNNAFMQPADKIMSNLKDLLEITPLELRFCLELNKRIPCLVQLTNKTDHYVAFNFGVLRTTSLYYIEPPSGFMRPRSTSNVTVTMEERPVVPQDWQCYDEFLVQSVIVKGDCLMSEHNTGHIFSKTPSDVVDQVKLTVVYVQSPLLPSSSGLNDIDYKEDQDNNDKLAYWLSNSSILLVLLQRTLKPSAVVGSIPRRRRTSTSLSGRVSTMLIQSSPQSTGTGEASDSPQGGAVGEEGLPSYLGKLYGMIRDNLKKDLSPLLGLCIQAPRTSRASLIKGSRSQANALSQQTLLGHWQNIVKMLTNYLNASKANYVFSNGEYVKAGLAELEQWCRESEQYAGCSWDELAHIRQAVGFLVIHEKPKFTLKEITSDLCPVLSIQQLYRISTMYWDDKYGTHTVSSDVISGMRIWMTEESNNAVSSSFLLDDDSSIPFEVDDITLSVREFKVTDVDIPPSILEQCGLAS</sequence>
<feature type="binding site" evidence="1">
    <location>
        <position position="66"/>
    </location>
    <ligand>
        <name>ATP</name>
        <dbReference type="ChEBI" id="CHEBI:30616"/>
    </ligand>
</feature>
<accession>A0A5J9V9F0</accession>
<dbReference type="InterPro" id="IPR011009">
    <property type="entry name" value="Kinase-like_dom_sf"/>
</dbReference>
<dbReference type="InterPro" id="IPR002710">
    <property type="entry name" value="Dilute_dom"/>
</dbReference>
<dbReference type="PANTHER" id="PTHR45707">
    <property type="entry name" value="C2 CALCIUM/LIPID-BINDING PLANT PHOSPHORIBOSYLTRANSFERASE FAMILY PROTEIN"/>
    <property type="match status" value="1"/>
</dbReference>
<evidence type="ECO:0000313" key="6">
    <source>
        <dbReference type="EMBL" id="TVU32616.1"/>
    </source>
</evidence>
<dbReference type="GO" id="GO:0005524">
    <property type="term" value="F:ATP binding"/>
    <property type="evidence" value="ECO:0007669"/>
    <property type="project" value="UniProtKB-UniRule"/>
</dbReference>
<name>A0A5J9V9F0_9POAL</name>
<gene>
    <name evidence="6" type="ORF">EJB05_24354</name>
</gene>
<feature type="domain" description="MSP" evidence="4">
    <location>
        <begin position="298"/>
        <end position="420"/>
    </location>
</feature>
<dbReference type="FunFam" id="3.30.200.20:FF:000465">
    <property type="entry name" value="Cysteine-rich receptor-like protein kinase 6"/>
    <property type="match status" value="1"/>
</dbReference>
<evidence type="ECO:0000259" key="4">
    <source>
        <dbReference type="PROSITE" id="PS50202"/>
    </source>
</evidence>
<evidence type="ECO:0000259" key="3">
    <source>
        <dbReference type="PROSITE" id="PS50011"/>
    </source>
</evidence>
<dbReference type="Gene3D" id="2.60.40.10">
    <property type="entry name" value="Immunoglobulins"/>
    <property type="match status" value="1"/>
</dbReference>
<dbReference type="Gene3D" id="1.10.510.10">
    <property type="entry name" value="Transferase(Phosphotransferase) domain 1"/>
    <property type="match status" value="1"/>
</dbReference>
<evidence type="ECO:0000256" key="2">
    <source>
        <dbReference type="SAM" id="MobiDB-lite"/>
    </source>
</evidence>